<dbReference type="Proteomes" id="UP000835052">
    <property type="component" value="Unassembled WGS sequence"/>
</dbReference>
<reference evidence="3" key="1">
    <citation type="submission" date="2020-10" db="EMBL/GenBank/DDBJ databases">
        <authorList>
            <person name="Kikuchi T."/>
        </authorList>
    </citation>
    <scope>NUCLEOTIDE SEQUENCE</scope>
    <source>
        <strain evidence="3">NKZ352</strain>
    </source>
</reference>
<keyword evidence="4" id="KW-1185">Reference proteome</keyword>
<evidence type="ECO:0000313" key="4">
    <source>
        <dbReference type="Proteomes" id="UP000835052"/>
    </source>
</evidence>
<proteinExistence type="predicted"/>
<comment type="caution">
    <text evidence="3">The sequence shown here is derived from an EMBL/GenBank/DDBJ whole genome shotgun (WGS) entry which is preliminary data.</text>
</comment>
<dbReference type="AlphaFoldDB" id="A0A8S1HFW7"/>
<dbReference type="Pfam" id="PF01826">
    <property type="entry name" value="TIL"/>
    <property type="match status" value="1"/>
</dbReference>
<sequence length="312" mass="32601">MLTFFFLLIAGAAAQITQYNQQAFLQALGLGPRGSGQQGFGSSLGQSGYGQQGYGSSLGQSGYGQQGFGSTLGQSGYGQQGLGSSLGQSGYGQQGYGSSLGQSGYGQQGFGSSLGQSGYGQQGYGSSYGQQGFGSALGQSGYGQQGLGSSLGYGYGAIDSAALLGLPLQQGLNLGLLSRQCNYNETYMQCATSAEQRCDQQDSQVTSNVFFCRPASCQCQEGFVRSFDGTRCVLPNDCLSTLANCLLINNVRTCFPGVQCHGRLCPYGWQCKRPTFCLGQQELCAPTCIPGPAQSQNSNSNFFNPAINFGKK</sequence>
<name>A0A8S1HFW7_9PELO</name>
<accession>A0A8S1HFW7</accession>
<dbReference type="SUPFAM" id="SSF57567">
    <property type="entry name" value="Serine protease inhibitors"/>
    <property type="match status" value="1"/>
</dbReference>
<organism evidence="3 4">
    <name type="scientific">Caenorhabditis auriculariae</name>
    <dbReference type="NCBI Taxonomy" id="2777116"/>
    <lineage>
        <taxon>Eukaryota</taxon>
        <taxon>Metazoa</taxon>
        <taxon>Ecdysozoa</taxon>
        <taxon>Nematoda</taxon>
        <taxon>Chromadorea</taxon>
        <taxon>Rhabditida</taxon>
        <taxon>Rhabditina</taxon>
        <taxon>Rhabditomorpha</taxon>
        <taxon>Rhabditoidea</taxon>
        <taxon>Rhabditidae</taxon>
        <taxon>Peloderinae</taxon>
        <taxon>Caenorhabditis</taxon>
    </lineage>
</organism>
<gene>
    <name evidence="3" type="ORF">CAUJ_LOCUS9097</name>
</gene>
<keyword evidence="1" id="KW-0646">Protease inhibitor</keyword>
<dbReference type="EMBL" id="CAJGYM010000033">
    <property type="protein sequence ID" value="CAD6193178.1"/>
    <property type="molecule type" value="Genomic_DNA"/>
</dbReference>
<evidence type="ECO:0000259" key="2">
    <source>
        <dbReference type="Pfam" id="PF01826"/>
    </source>
</evidence>
<protein>
    <recommendedName>
        <fullName evidence="2">TIL domain-containing protein</fullName>
    </recommendedName>
</protein>
<evidence type="ECO:0000256" key="1">
    <source>
        <dbReference type="ARBA" id="ARBA00022900"/>
    </source>
</evidence>
<keyword evidence="1" id="KW-0722">Serine protease inhibitor</keyword>
<evidence type="ECO:0000313" key="3">
    <source>
        <dbReference type="EMBL" id="CAD6193178.1"/>
    </source>
</evidence>
<dbReference type="InterPro" id="IPR002919">
    <property type="entry name" value="TIL_dom"/>
</dbReference>
<dbReference type="InterPro" id="IPR036084">
    <property type="entry name" value="Ser_inhib-like_sf"/>
</dbReference>
<dbReference type="GO" id="GO:0004867">
    <property type="term" value="F:serine-type endopeptidase inhibitor activity"/>
    <property type="evidence" value="ECO:0007669"/>
    <property type="project" value="UniProtKB-KW"/>
</dbReference>
<dbReference type="OrthoDB" id="5861174at2759"/>
<dbReference type="Gene3D" id="2.10.25.10">
    <property type="entry name" value="Laminin"/>
    <property type="match status" value="1"/>
</dbReference>
<feature type="domain" description="TIL" evidence="2">
    <location>
        <begin position="181"/>
        <end position="238"/>
    </location>
</feature>
<dbReference type="CDD" id="cd19941">
    <property type="entry name" value="TIL"/>
    <property type="match status" value="1"/>
</dbReference>